<proteinExistence type="predicted"/>
<dbReference type="PANTHER" id="PTHR37256">
    <property type="entry name" value="E1A-BINDING PROTEIN P400-LIKE"/>
    <property type="match status" value="1"/>
</dbReference>
<name>A0ABR0XHY4_REHGL</name>
<feature type="region of interest" description="Disordered" evidence="1">
    <location>
        <begin position="1"/>
        <end position="22"/>
    </location>
</feature>
<sequence length="402" mass="45509">MRGKSSSSKSKNEIENSEKLKEASLSGAYIRNLVKQLSSSRTKESSNFKEHENLEGDGISSKQSLCRNTCDGFSDQKPEKSDEPPPQHKKQVRRRLHTSRPYQERLLNMAEARREIVTALKFHRAAMKQASDKQQQQQLESGQPFDPASYQLSLEEEEEAKLKSRRNPRIYASNSSVSNNFPTSYLDNFSYSPGFCSPYSWPIPPITPPPILQENINFTLPSQTLGLNLNLQDFNYLESSSFHCSTNPSSIYSSSSASTTSSPLSATTEEIPFMGASTSVAAEMAEFGDSGLHPAMDDKEMAEIRSIGEQYQMEWNDTLNLVNSAWWFKFLKSMEITPEDKKGEDFFNYPFDQVMEFPAWLNANESCLQHVNDFCSDNYFQDPALPCMDIEEIEGMDGDWLA</sequence>
<feature type="region of interest" description="Disordered" evidence="1">
    <location>
        <begin position="127"/>
        <end position="146"/>
    </location>
</feature>
<evidence type="ECO:0000313" key="3">
    <source>
        <dbReference type="Proteomes" id="UP001318860"/>
    </source>
</evidence>
<protein>
    <recommendedName>
        <fullName evidence="4">Hydroxyproline-rich glycoprotein family protein</fullName>
    </recommendedName>
</protein>
<dbReference type="PANTHER" id="PTHR37256:SF1">
    <property type="entry name" value="MYB-LIKE PROTEIN A"/>
    <property type="match status" value="1"/>
</dbReference>
<feature type="compositionally biased region" description="Basic residues" evidence="1">
    <location>
        <begin position="87"/>
        <end position="98"/>
    </location>
</feature>
<dbReference type="EMBL" id="JABTTQ020000004">
    <property type="protein sequence ID" value="KAK6158789.1"/>
    <property type="molecule type" value="Genomic_DNA"/>
</dbReference>
<accession>A0ABR0XHY4</accession>
<reference evidence="2 3" key="1">
    <citation type="journal article" date="2021" name="Comput. Struct. Biotechnol. J.">
        <title>De novo genome assembly of the potent medicinal plant Rehmannia glutinosa using nanopore technology.</title>
        <authorList>
            <person name="Ma L."/>
            <person name="Dong C."/>
            <person name="Song C."/>
            <person name="Wang X."/>
            <person name="Zheng X."/>
            <person name="Niu Y."/>
            <person name="Chen S."/>
            <person name="Feng W."/>
        </authorList>
    </citation>
    <scope>NUCLEOTIDE SEQUENCE [LARGE SCALE GENOMIC DNA]</scope>
    <source>
        <strain evidence="2">DH-2019</strain>
    </source>
</reference>
<feature type="region of interest" description="Disordered" evidence="1">
    <location>
        <begin position="36"/>
        <end position="106"/>
    </location>
</feature>
<comment type="caution">
    <text evidence="2">The sequence shown here is derived from an EMBL/GenBank/DDBJ whole genome shotgun (WGS) entry which is preliminary data.</text>
</comment>
<feature type="compositionally biased region" description="Basic and acidic residues" evidence="1">
    <location>
        <begin position="74"/>
        <end position="86"/>
    </location>
</feature>
<evidence type="ECO:0000313" key="2">
    <source>
        <dbReference type="EMBL" id="KAK6158789.1"/>
    </source>
</evidence>
<gene>
    <name evidence="2" type="ORF">DH2020_006103</name>
</gene>
<evidence type="ECO:0000256" key="1">
    <source>
        <dbReference type="SAM" id="MobiDB-lite"/>
    </source>
</evidence>
<keyword evidence="3" id="KW-1185">Reference proteome</keyword>
<organism evidence="2 3">
    <name type="scientific">Rehmannia glutinosa</name>
    <name type="common">Chinese foxglove</name>
    <dbReference type="NCBI Taxonomy" id="99300"/>
    <lineage>
        <taxon>Eukaryota</taxon>
        <taxon>Viridiplantae</taxon>
        <taxon>Streptophyta</taxon>
        <taxon>Embryophyta</taxon>
        <taxon>Tracheophyta</taxon>
        <taxon>Spermatophyta</taxon>
        <taxon>Magnoliopsida</taxon>
        <taxon>eudicotyledons</taxon>
        <taxon>Gunneridae</taxon>
        <taxon>Pentapetalae</taxon>
        <taxon>asterids</taxon>
        <taxon>lamiids</taxon>
        <taxon>Lamiales</taxon>
        <taxon>Orobanchaceae</taxon>
        <taxon>Rehmannieae</taxon>
        <taxon>Rehmannia</taxon>
    </lineage>
</organism>
<feature type="compositionally biased region" description="Basic and acidic residues" evidence="1">
    <location>
        <begin position="10"/>
        <end position="22"/>
    </location>
</feature>
<dbReference type="Proteomes" id="UP001318860">
    <property type="component" value="Unassembled WGS sequence"/>
</dbReference>
<evidence type="ECO:0008006" key="4">
    <source>
        <dbReference type="Google" id="ProtNLM"/>
    </source>
</evidence>
<feature type="compositionally biased region" description="Basic and acidic residues" evidence="1">
    <location>
        <begin position="41"/>
        <end position="54"/>
    </location>
</feature>